<dbReference type="RefSeq" id="WP_163772033.1">
    <property type="nucleotide sequence ID" value="NZ_JAAGXA010000005.1"/>
</dbReference>
<dbReference type="Proteomes" id="UP000468687">
    <property type="component" value="Unassembled WGS sequence"/>
</dbReference>
<reference evidence="2 3" key="1">
    <citation type="journal article" date="2014" name="Int. J. Syst. Evol. Microbiol.">
        <title>Nocardioides zeae sp. nov., isolated from the stem of Zea mays.</title>
        <authorList>
            <person name="Glaeser S.P."/>
            <person name="McInroy J.A."/>
            <person name="Busse H.J."/>
            <person name="Kampfer P."/>
        </authorList>
    </citation>
    <scope>NUCLEOTIDE SEQUENCE [LARGE SCALE GENOMIC DNA]</scope>
    <source>
        <strain evidence="2 3">JCM 30728</strain>
    </source>
</reference>
<keyword evidence="3" id="KW-1185">Reference proteome</keyword>
<dbReference type="InterPro" id="IPR013097">
    <property type="entry name" value="Dabb"/>
</dbReference>
<accession>A0A6P0HLK7</accession>
<dbReference type="EMBL" id="JAAGXA010000005">
    <property type="protein sequence ID" value="NEN78505.1"/>
    <property type="molecule type" value="Genomic_DNA"/>
</dbReference>
<evidence type="ECO:0000259" key="1">
    <source>
        <dbReference type="PROSITE" id="PS51502"/>
    </source>
</evidence>
<gene>
    <name evidence="2" type="ORF">G3T38_09455</name>
</gene>
<dbReference type="SUPFAM" id="SSF54909">
    <property type="entry name" value="Dimeric alpha+beta barrel"/>
    <property type="match status" value="1"/>
</dbReference>
<dbReference type="Pfam" id="PF07876">
    <property type="entry name" value="Dabb"/>
    <property type="match status" value="1"/>
</dbReference>
<evidence type="ECO:0000313" key="3">
    <source>
        <dbReference type="Proteomes" id="UP000468687"/>
    </source>
</evidence>
<organism evidence="2 3">
    <name type="scientific">Nocardioides zeae</name>
    <dbReference type="NCBI Taxonomy" id="1457234"/>
    <lineage>
        <taxon>Bacteria</taxon>
        <taxon>Bacillati</taxon>
        <taxon>Actinomycetota</taxon>
        <taxon>Actinomycetes</taxon>
        <taxon>Propionibacteriales</taxon>
        <taxon>Nocardioidaceae</taxon>
        <taxon>Nocardioides</taxon>
    </lineage>
</organism>
<feature type="domain" description="Stress-response A/B barrel" evidence="1">
    <location>
        <begin position="2"/>
        <end position="94"/>
    </location>
</feature>
<dbReference type="PROSITE" id="PS51502">
    <property type="entry name" value="S_R_A_B_BARREL"/>
    <property type="match status" value="1"/>
</dbReference>
<name>A0A6P0HLK7_9ACTN</name>
<proteinExistence type="predicted"/>
<dbReference type="AlphaFoldDB" id="A0A6P0HLK7"/>
<sequence length="114" mass="12627">MIRNVVVGVVHPGVTTVKVEEALQALRDLRVDGLELRLVAGQDRGLRSGNASYALTVDFATDEDYRRYDRDPEHNRIRDELFAPISASIQRIQFALPDGGAAERGSTRWPPALA</sequence>
<dbReference type="SMART" id="SM00886">
    <property type="entry name" value="Dabb"/>
    <property type="match status" value="1"/>
</dbReference>
<dbReference type="InterPro" id="IPR011008">
    <property type="entry name" value="Dimeric_a/b-barrel"/>
</dbReference>
<comment type="caution">
    <text evidence="2">The sequence shown here is derived from an EMBL/GenBank/DDBJ whole genome shotgun (WGS) entry which is preliminary data.</text>
</comment>
<dbReference type="Gene3D" id="3.30.70.100">
    <property type="match status" value="1"/>
</dbReference>
<protein>
    <submittedName>
        <fullName evidence="2">Dabb family protein</fullName>
    </submittedName>
</protein>
<evidence type="ECO:0000313" key="2">
    <source>
        <dbReference type="EMBL" id="NEN78505.1"/>
    </source>
</evidence>